<gene>
    <name evidence="1" type="ORF">HLUCCA11_16720</name>
</gene>
<proteinExistence type="predicted"/>
<dbReference type="STRING" id="1666911.HLUCCA11_16720"/>
<protein>
    <submittedName>
        <fullName evidence="1">Uncharacterized protein</fullName>
    </submittedName>
</protein>
<dbReference type="EMBL" id="LJZR01000025">
    <property type="protein sequence ID" value="KPQ33926.1"/>
    <property type="molecule type" value="Genomic_DNA"/>
</dbReference>
<comment type="caution">
    <text evidence="1">The sequence shown here is derived from an EMBL/GenBank/DDBJ whole genome shotgun (WGS) entry which is preliminary data.</text>
</comment>
<dbReference type="NCBIfam" id="NF045598">
    <property type="entry name" value="asr1405_asl0597"/>
    <property type="match status" value="1"/>
</dbReference>
<evidence type="ECO:0000313" key="1">
    <source>
        <dbReference type="EMBL" id="KPQ33926.1"/>
    </source>
</evidence>
<accession>A0A0P7YTI7</accession>
<dbReference type="Proteomes" id="UP000050465">
    <property type="component" value="Unassembled WGS sequence"/>
</dbReference>
<reference evidence="1 2" key="1">
    <citation type="submission" date="2015-09" db="EMBL/GenBank/DDBJ databases">
        <title>Identification and resolution of microdiversity through metagenomic sequencing of parallel consortia.</title>
        <authorList>
            <person name="Nelson W.C."/>
            <person name="Romine M.F."/>
            <person name="Lindemann S.R."/>
        </authorList>
    </citation>
    <scope>NUCLEOTIDE SEQUENCE [LARGE SCALE GENOMIC DNA]</scope>
    <source>
        <strain evidence="1">Ana</strain>
    </source>
</reference>
<sequence>MNIVLVFLLLLLFLYLLGTLCSVRSSGNIFLRSCQLRNCQLRNSQLRNCQLRHSYSKCSSCQRDRRMRVNESAAPVYFKVYCENRWQVYHRLQELGMNCQYGGLSSLMVDVKTATDVIQLWSIVHRISKSRQELISRLTRSWKLPDHHLNN</sequence>
<organism evidence="1 2">
    <name type="scientific">Phormidesmis priestleyi Ana</name>
    <dbReference type="NCBI Taxonomy" id="1666911"/>
    <lineage>
        <taxon>Bacteria</taxon>
        <taxon>Bacillati</taxon>
        <taxon>Cyanobacteriota</taxon>
        <taxon>Cyanophyceae</taxon>
        <taxon>Leptolyngbyales</taxon>
        <taxon>Leptolyngbyaceae</taxon>
        <taxon>Phormidesmis</taxon>
    </lineage>
</organism>
<evidence type="ECO:0000313" key="2">
    <source>
        <dbReference type="Proteomes" id="UP000050465"/>
    </source>
</evidence>
<name>A0A0P7YTI7_9CYAN</name>
<dbReference type="InterPro" id="IPR054637">
    <property type="entry name" value="Asr1405_Asl0597-like"/>
</dbReference>
<dbReference type="AlphaFoldDB" id="A0A0P7YTI7"/>